<dbReference type="EMBL" id="LNQE01001093">
    <property type="protein sequence ID" value="KUG21179.1"/>
    <property type="molecule type" value="Genomic_DNA"/>
</dbReference>
<reference evidence="1" key="1">
    <citation type="journal article" date="2015" name="Proc. Natl. Acad. Sci. U.S.A.">
        <title>Networks of energetic and metabolic interactions define dynamics in microbial communities.</title>
        <authorList>
            <person name="Embree M."/>
            <person name="Liu J.K."/>
            <person name="Al-Bassam M.M."/>
            <person name="Zengler K."/>
        </authorList>
    </citation>
    <scope>NUCLEOTIDE SEQUENCE</scope>
</reference>
<evidence type="ECO:0000313" key="1">
    <source>
        <dbReference type="EMBL" id="KUG21179.1"/>
    </source>
</evidence>
<sequence>MRIGREGTPVRQHAHTCIVTADPLRVPPIFSVLQDARSSIRPIRDPAALSRKPRSFAQIVTLIRRMTRTDGTVSVICVQGHPVTQGRRGAALP</sequence>
<gene>
    <name evidence="1" type="ORF">ASZ90_009072</name>
</gene>
<dbReference type="AlphaFoldDB" id="A0A0W8FJY6"/>
<name>A0A0W8FJY6_9ZZZZ</name>
<protein>
    <submittedName>
        <fullName evidence="1">Uncharacterized protein</fullName>
    </submittedName>
</protein>
<accession>A0A0W8FJY6</accession>
<proteinExistence type="predicted"/>
<comment type="caution">
    <text evidence="1">The sequence shown here is derived from an EMBL/GenBank/DDBJ whole genome shotgun (WGS) entry which is preliminary data.</text>
</comment>
<organism evidence="1">
    <name type="scientific">hydrocarbon metagenome</name>
    <dbReference type="NCBI Taxonomy" id="938273"/>
    <lineage>
        <taxon>unclassified sequences</taxon>
        <taxon>metagenomes</taxon>
        <taxon>ecological metagenomes</taxon>
    </lineage>
</organism>